<feature type="active site" description="Proton acceptor" evidence="3">
    <location>
        <position position="330"/>
    </location>
</feature>
<reference evidence="4 5" key="1">
    <citation type="journal article" date="2013" name="Chin. Sci. Bull.">
        <title>Genome survey uncovers the secrets of sex and lifestyle in caterpillar fungus.</title>
        <authorList>
            <person name="Hu X."/>
            <person name="Zhang Y."/>
            <person name="Xiao G."/>
            <person name="Zheng P."/>
            <person name="Xia Y."/>
            <person name="Zhang X."/>
            <person name="St Leger R.J."/>
            <person name="Liu X."/>
            <person name="Wang C."/>
        </authorList>
    </citation>
    <scope>NUCLEOTIDE SEQUENCE [LARGE SCALE GENOMIC DNA]</scope>
    <source>
        <strain evidence="5">Co18 / CGMCC 3.14243</strain>
        <tissue evidence="4">Fruit-body</tissue>
    </source>
</reference>
<dbReference type="Gene3D" id="3.40.50.1820">
    <property type="entry name" value="alpha/beta hydrolase"/>
    <property type="match status" value="1"/>
</dbReference>
<protein>
    <submittedName>
        <fullName evidence="4">Epoxide hydrolase 1</fullName>
    </submittedName>
</protein>
<sequence>MSATTPPTVKPFAMAIPDSSLSLLAAKLAAATLPPESDFADDWERREIGPGSFLEVIKILPLLTEPDDGGPAFHVVAPSLPGFGFSEAVTKKGFGLAQYAECLHKVMSALGYNRYGESRALLSRSCRLTPFSRTVTQGGDWGFFITRMIGLLYPEHCLASHVNFLTVRPSLLGALWVGVRHALGWNSAPERAGLARSKHHLLEGAGYSLQQSTRPATLGFALADSPVALLAWIYEKLHHWTDDYPWTDDEVLAWVSIYYFSAAGPAASLRIYYEVGHGASRDDLGKTMAYVPRVPLGVSWFPRDLWVMPRSWASLSGPVVFEGEHAEGGHFAAYECPDQLVGDLKTMFGAGGGANAVARAFDDAA</sequence>
<dbReference type="InterPro" id="IPR000639">
    <property type="entry name" value="Epox_hydrolase-like"/>
</dbReference>
<dbReference type="PRINTS" id="PR00412">
    <property type="entry name" value="EPOXHYDRLASE"/>
</dbReference>
<dbReference type="GO" id="GO:0004301">
    <property type="term" value="F:epoxide hydrolase activity"/>
    <property type="evidence" value="ECO:0007669"/>
    <property type="project" value="TreeGrafter"/>
</dbReference>
<dbReference type="HOGENOM" id="CLU_019414_0_2_1"/>
<dbReference type="PIRSF" id="PIRSF001112">
    <property type="entry name" value="Epoxide_hydrolase"/>
    <property type="match status" value="1"/>
</dbReference>
<evidence type="ECO:0000256" key="1">
    <source>
        <dbReference type="ARBA" id="ARBA00010088"/>
    </source>
</evidence>
<evidence type="ECO:0000313" key="4">
    <source>
        <dbReference type="EMBL" id="EQK98378.1"/>
    </source>
</evidence>
<proteinExistence type="inferred from homology"/>
<name>T5A700_OPHSC</name>
<feature type="active site" description="Nucleophile" evidence="3">
    <location>
        <position position="140"/>
    </location>
</feature>
<comment type="similarity">
    <text evidence="1">Belongs to the peptidase S33 family.</text>
</comment>
<feature type="active site" description="Proton donor" evidence="3">
    <location>
        <position position="272"/>
    </location>
</feature>
<organism evidence="4 5">
    <name type="scientific">Ophiocordyceps sinensis (strain Co18 / CGMCC 3.14243)</name>
    <name type="common">Yarsagumba caterpillar fungus</name>
    <name type="synonym">Hirsutella sinensis</name>
    <dbReference type="NCBI Taxonomy" id="911162"/>
    <lineage>
        <taxon>Eukaryota</taxon>
        <taxon>Fungi</taxon>
        <taxon>Dikarya</taxon>
        <taxon>Ascomycota</taxon>
        <taxon>Pezizomycotina</taxon>
        <taxon>Sordariomycetes</taxon>
        <taxon>Hypocreomycetidae</taxon>
        <taxon>Hypocreales</taxon>
        <taxon>Ophiocordycipitaceae</taxon>
        <taxon>Ophiocordyceps</taxon>
    </lineage>
</organism>
<dbReference type="OrthoDB" id="7130006at2759"/>
<dbReference type="PANTHER" id="PTHR21661">
    <property type="entry name" value="EPOXIDE HYDROLASE 1-RELATED"/>
    <property type="match status" value="1"/>
</dbReference>
<dbReference type="PANTHER" id="PTHR21661:SF35">
    <property type="entry name" value="EPOXIDE HYDROLASE"/>
    <property type="match status" value="1"/>
</dbReference>
<dbReference type="eggNOG" id="KOG2565">
    <property type="taxonomic scope" value="Eukaryota"/>
</dbReference>
<dbReference type="GO" id="GO:0097176">
    <property type="term" value="P:epoxide metabolic process"/>
    <property type="evidence" value="ECO:0007669"/>
    <property type="project" value="TreeGrafter"/>
</dbReference>
<dbReference type="InterPro" id="IPR016292">
    <property type="entry name" value="Epoxide_hydrolase"/>
</dbReference>
<dbReference type="Proteomes" id="UP000019374">
    <property type="component" value="Unassembled WGS sequence"/>
</dbReference>
<dbReference type="InterPro" id="IPR029058">
    <property type="entry name" value="AB_hydrolase_fold"/>
</dbReference>
<dbReference type="AlphaFoldDB" id="T5A700"/>
<accession>T5A700</accession>
<evidence type="ECO:0000256" key="3">
    <source>
        <dbReference type="PIRSR" id="PIRSR001112-1"/>
    </source>
</evidence>
<evidence type="ECO:0000313" key="5">
    <source>
        <dbReference type="Proteomes" id="UP000019374"/>
    </source>
</evidence>
<gene>
    <name evidence="4" type="ORF">OCS_05907</name>
</gene>
<evidence type="ECO:0000256" key="2">
    <source>
        <dbReference type="ARBA" id="ARBA00022801"/>
    </source>
</evidence>
<dbReference type="SUPFAM" id="SSF53474">
    <property type="entry name" value="alpha/beta-Hydrolases"/>
    <property type="match status" value="1"/>
</dbReference>
<keyword evidence="2 4" id="KW-0378">Hydrolase</keyword>
<dbReference type="EMBL" id="KE654832">
    <property type="protein sequence ID" value="EQK98378.1"/>
    <property type="molecule type" value="Genomic_DNA"/>
</dbReference>